<organism evidence="1 2">
    <name type="scientific">Trichocoleus desertorum GB2-A4</name>
    <dbReference type="NCBI Taxonomy" id="2933944"/>
    <lineage>
        <taxon>Bacteria</taxon>
        <taxon>Bacillati</taxon>
        <taxon>Cyanobacteriota</taxon>
        <taxon>Cyanophyceae</taxon>
        <taxon>Leptolyngbyales</taxon>
        <taxon>Trichocoleusaceae</taxon>
        <taxon>Trichocoleus</taxon>
    </lineage>
</organism>
<proteinExistence type="predicted"/>
<protein>
    <submittedName>
        <fullName evidence="1">Uncharacterized protein</fullName>
    </submittedName>
</protein>
<name>A0ABV0JFM2_9CYAN</name>
<evidence type="ECO:0000313" key="2">
    <source>
        <dbReference type="Proteomes" id="UP001464891"/>
    </source>
</evidence>
<accession>A0ABV0JFM2</accession>
<keyword evidence="2" id="KW-1185">Reference proteome</keyword>
<dbReference type="RefSeq" id="WP_190443569.1">
    <property type="nucleotide sequence ID" value="NZ_JAMPKM010000035.1"/>
</dbReference>
<dbReference type="Proteomes" id="UP001464891">
    <property type="component" value="Unassembled WGS sequence"/>
</dbReference>
<sequence>MVGSIVWWARDGGGEAPEGFMQVFQGNGYPSPQLRHPNSKDALENPHLLNTKTRDRIAAVFVDKDGQSDPVWIDLKREVLIQCD</sequence>
<comment type="caution">
    <text evidence="1">The sequence shown here is derived from an EMBL/GenBank/DDBJ whole genome shotgun (WGS) entry which is preliminary data.</text>
</comment>
<evidence type="ECO:0000313" key="1">
    <source>
        <dbReference type="EMBL" id="MEP0820593.1"/>
    </source>
</evidence>
<reference evidence="1 2" key="1">
    <citation type="submission" date="2022-04" db="EMBL/GenBank/DDBJ databases">
        <title>Positive selection, recombination, and allopatry shape intraspecific diversity of widespread and dominant cyanobacteria.</title>
        <authorList>
            <person name="Wei J."/>
            <person name="Shu W."/>
            <person name="Hu C."/>
        </authorList>
    </citation>
    <scope>NUCLEOTIDE SEQUENCE [LARGE SCALE GENOMIC DNA]</scope>
    <source>
        <strain evidence="1 2">GB2-A4</strain>
    </source>
</reference>
<dbReference type="EMBL" id="JAMPKM010000035">
    <property type="protein sequence ID" value="MEP0820593.1"/>
    <property type="molecule type" value="Genomic_DNA"/>
</dbReference>
<gene>
    <name evidence="1" type="ORF">NC998_26235</name>
</gene>